<dbReference type="SUPFAM" id="SSF142695">
    <property type="entry name" value="RibA-like"/>
    <property type="match status" value="1"/>
</dbReference>
<comment type="similarity">
    <text evidence="5">In the N-terminal section; belongs to the DHBP synthase family.</text>
</comment>
<evidence type="ECO:0000256" key="4">
    <source>
        <dbReference type="ARBA" id="ARBA00004904"/>
    </source>
</evidence>
<evidence type="ECO:0000256" key="11">
    <source>
        <dbReference type="ARBA" id="ARBA00022842"/>
    </source>
</evidence>
<feature type="domain" description="GTP cyclohydrolase II" evidence="15">
    <location>
        <begin position="210"/>
        <end position="361"/>
    </location>
</feature>
<dbReference type="GO" id="GO:0003935">
    <property type="term" value="F:GTP cyclohydrolase II activity"/>
    <property type="evidence" value="ECO:0007669"/>
    <property type="project" value="TreeGrafter"/>
</dbReference>
<evidence type="ECO:0000256" key="14">
    <source>
        <dbReference type="HAMAP-Rule" id="MF_00180"/>
    </source>
</evidence>
<dbReference type="Pfam" id="PF00926">
    <property type="entry name" value="DHBP_synthase"/>
    <property type="match status" value="1"/>
</dbReference>
<feature type="site" description="Essential for catalytic activity" evidence="14">
    <location>
        <position position="128"/>
    </location>
</feature>
<keyword evidence="10 14" id="KW-0479">Metal-binding</keyword>
<dbReference type="GO" id="GO:0000287">
    <property type="term" value="F:magnesium ion binding"/>
    <property type="evidence" value="ECO:0007669"/>
    <property type="project" value="UniProtKB-UniRule"/>
</dbReference>
<dbReference type="InterPro" id="IPR000422">
    <property type="entry name" value="DHBP_synthase_RibB"/>
</dbReference>
<dbReference type="GO" id="GO:0030145">
    <property type="term" value="F:manganese ion binding"/>
    <property type="evidence" value="ECO:0007669"/>
    <property type="project" value="UniProtKB-UniRule"/>
</dbReference>
<comment type="caution">
    <text evidence="16">The sequence shown here is derived from an EMBL/GenBank/DDBJ whole genome shotgun (WGS) entry which is preliminary data.</text>
</comment>
<evidence type="ECO:0000256" key="3">
    <source>
        <dbReference type="ARBA" id="ARBA00002284"/>
    </source>
</evidence>
<comment type="function">
    <text evidence="3 14">Catalyzes the conversion of D-ribulose 5-phosphate to formate and 3,4-dihydroxy-2-butanone 4-phosphate.</text>
</comment>
<comment type="cofactor">
    <cofactor evidence="14">
        <name>Mg(2+)</name>
        <dbReference type="ChEBI" id="CHEBI:18420"/>
    </cofactor>
    <cofactor evidence="14">
        <name>Mn(2+)</name>
        <dbReference type="ChEBI" id="CHEBI:29035"/>
    </cofactor>
    <text evidence="14">Binds 2 divalent metal cations per subunit. Magnesium or manganese.</text>
</comment>
<protein>
    <recommendedName>
        <fullName evidence="8 14">3,4-dihydroxy-2-butanone 4-phosphate synthase</fullName>
        <shortName evidence="14">DHBP synthase</shortName>
        <ecNumber evidence="7 14">4.1.99.12</ecNumber>
    </recommendedName>
</protein>
<comment type="subunit">
    <text evidence="14">Homodimer.</text>
</comment>
<dbReference type="FunFam" id="3.90.870.10:FF:000001">
    <property type="entry name" value="Riboflavin biosynthesis protein RibBA"/>
    <property type="match status" value="1"/>
</dbReference>
<comment type="similarity">
    <text evidence="14">Belongs to the DHBP synthase family.</text>
</comment>
<dbReference type="PIRSF" id="PIRSF001259">
    <property type="entry name" value="RibA"/>
    <property type="match status" value="1"/>
</dbReference>
<dbReference type="GO" id="GO:0008686">
    <property type="term" value="F:3,4-dihydroxy-2-butanone-4-phosphate synthase activity"/>
    <property type="evidence" value="ECO:0007669"/>
    <property type="project" value="UniProtKB-UniRule"/>
</dbReference>
<dbReference type="InterPro" id="IPR017945">
    <property type="entry name" value="DHBP_synth_RibB-like_a/b_dom"/>
</dbReference>
<keyword evidence="17" id="KW-1185">Reference proteome</keyword>
<evidence type="ECO:0000313" key="17">
    <source>
        <dbReference type="Proteomes" id="UP000571084"/>
    </source>
</evidence>
<dbReference type="EC" id="4.1.99.12" evidence="7 14"/>
<name>A0A840RMT3_9BURK</name>
<sequence length="409" mass="44487">MNINLAQTEEIVAELKAGRMVILVDGEDRENEGDLVVAAEFATPQVINFMATHGRGLICLTLTDERCRRLNLPQMVVENRTSHSTAFTVSIEAATGVTTGISAADRACTVKAAVAPDATNLDLIQPGHIFPLRAQPGGVLRRAGHTEAGCDFARLAGLEPAAVICEIFKDDGTMARLPDLVIYAKLHGLKLGTIADLISYRMRTEKLVERVASRFIKTNYGRFNLTAYRETLSGVEHFAILKGDIKATTETLVGVQDMPSAMEMLQVNGCGNFFSLNQALEKISGVGVGMMILLQQPENQAGLIGRVMSEDSVGLAKMLDVVSQGIAAQILKDAGAGKIRLLTTLRTMPSLVGFGLEVTGYESQVPEKLVNANNWLSDRFTSQFWVGGRTQEQPDEDVNVMQRHWQLQS</sequence>
<feature type="binding site" evidence="14">
    <location>
        <position position="34"/>
    </location>
    <ligand>
        <name>D-ribulose 5-phosphate</name>
        <dbReference type="ChEBI" id="CHEBI:58121"/>
    </ligand>
</feature>
<comment type="similarity">
    <text evidence="6">In the C-terminal section; belongs to the GTP cyclohydrolase II family.</text>
</comment>
<comment type="cofactor">
    <cofactor evidence="2">
        <name>Mn(2+)</name>
        <dbReference type="ChEBI" id="CHEBI:29035"/>
    </cofactor>
</comment>
<dbReference type="GO" id="GO:0009231">
    <property type="term" value="P:riboflavin biosynthetic process"/>
    <property type="evidence" value="ECO:0007669"/>
    <property type="project" value="UniProtKB-UniRule"/>
</dbReference>
<dbReference type="PANTHER" id="PTHR21327">
    <property type="entry name" value="GTP CYCLOHYDROLASE II-RELATED"/>
    <property type="match status" value="1"/>
</dbReference>
<evidence type="ECO:0000256" key="6">
    <source>
        <dbReference type="ARBA" id="ARBA00008976"/>
    </source>
</evidence>
<feature type="binding site" evidence="14">
    <location>
        <position position="30"/>
    </location>
    <ligand>
        <name>Mg(2+)</name>
        <dbReference type="ChEBI" id="CHEBI:18420"/>
        <label>2</label>
    </ligand>
</feature>
<keyword evidence="13 14" id="KW-0456">Lyase</keyword>
<organism evidence="16 17">
    <name type="scientific">Glaciimonas immobilis</name>
    <dbReference type="NCBI Taxonomy" id="728004"/>
    <lineage>
        <taxon>Bacteria</taxon>
        <taxon>Pseudomonadati</taxon>
        <taxon>Pseudomonadota</taxon>
        <taxon>Betaproteobacteria</taxon>
        <taxon>Burkholderiales</taxon>
        <taxon>Oxalobacteraceae</taxon>
        <taxon>Glaciimonas</taxon>
    </lineage>
</organism>
<dbReference type="AlphaFoldDB" id="A0A840RMT3"/>
<feature type="site" description="Essential for catalytic activity" evidence="14">
    <location>
        <position position="166"/>
    </location>
</feature>
<dbReference type="UniPathway" id="UPA00275">
    <property type="reaction ID" value="UER00399"/>
</dbReference>
<dbReference type="GO" id="GO:0005829">
    <property type="term" value="C:cytosol"/>
    <property type="evidence" value="ECO:0007669"/>
    <property type="project" value="TreeGrafter"/>
</dbReference>
<evidence type="ECO:0000256" key="12">
    <source>
        <dbReference type="ARBA" id="ARBA00023211"/>
    </source>
</evidence>
<dbReference type="InterPro" id="IPR036144">
    <property type="entry name" value="RibA-like_sf"/>
</dbReference>
<gene>
    <name evidence="14" type="primary">ribB</name>
    <name evidence="16" type="ORF">HNR39_000883</name>
</gene>
<keyword evidence="9 14" id="KW-0686">Riboflavin biosynthesis</keyword>
<keyword evidence="16" id="KW-0378">Hydrolase</keyword>
<keyword evidence="11 14" id="KW-0460">Magnesium</keyword>
<dbReference type="Gene3D" id="3.90.870.10">
    <property type="entry name" value="DHBP synthase"/>
    <property type="match status" value="1"/>
</dbReference>
<feature type="binding site" evidence="14">
    <location>
        <position position="30"/>
    </location>
    <ligand>
        <name>Mg(2+)</name>
        <dbReference type="ChEBI" id="CHEBI:18420"/>
        <label>1</label>
    </ligand>
</feature>
<feature type="binding site" evidence="14">
    <location>
        <begin position="29"/>
        <end position="30"/>
    </location>
    <ligand>
        <name>D-ribulose 5-phosphate</name>
        <dbReference type="ChEBI" id="CHEBI:58121"/>
    </ligand>
</feature>
<evidence type="ECO:0000313" key="16">
    <source>
        <dbReference type="EMBL" id="MBB5199073.1"/>
    </source>
</evidence>
<evidence type="ECO:0000256" key="9">
    <source>
        <dbReference type="ARBA" id="ARBA00022619"/>
    </source>
</evidence>
<dbReference type="EMBL" id="JACHHQ010000001">
    <property type="protein sequence ID" value="MBB5199073.1"/>
    <property type="molecule type" value="Genomic_DNA"/>
</dbReference>
<dbReference type="Gene3D" id="3.40.50.10990">
    <property type="entry name" value="GTP cyclohydrolase II"/>
    <property type="match status" value="1"/>
</dbReference>
<evidence type="ECO:0000256" key="10">
    <source>
        <dbReference type="ARBA" id="ARBA00022723"/>
    </source>
</evidence>
<reference evidence="16 17" key="1">
    <citation type="submission" date="2020-08" db="EMBL/GenBank/DDBJ databases">
        <title>Genomic Encyclopedia of Type Strains, Phase IV (KMG-IV): sequencing the most valuable type-strain genomes for metagenomic binning, comparative biology and taxonomic classification.</title>
        <authorList>
            <person name="Goeker M."/>
        </authorList>
    </citation>
    <scope>NUCLEOTIDE SEQUENCE [LARGE SCALE GENOMIC DNA]</scope>
    <source>
        <strain evidence="16 17">DSM 23240</strain>
    </source>
</reference>
<evidence type="ECO:0000256" key="8">
    <source>
        <dbReference type="ARBA" id="ARBA00018836"/>
    </source>
</evidence>
<feature type="binding site" evidence="14">
    <location>
        <position position="145"/>
    </location>
    <ligand>
        <name>Mg(2+)</name>
        <dbReference type="ChEBI" id="CHEBI:18420"/>
        <label>2</label>
    </ligand>
</feature>
<dbReference type="PANTHER" id="PTHR21327:SF34">
    <property type="entry name" value="3,4-DIHYDROXY-2-BUTANONE 4-PHOSPHATE SYNTHASE"/>
    <property type="match status" value="1"/>
</dbReference>
<comment type="catalytic activity">
    <reaction evidence="1 14">
        <text>D-ribulose 5-phosphate = (2S)-2-hydroxy-3-oxobutyl phosphate + formate + H(+)</text>
        <dbReference type="Rhea" id="RHEA:18457"/>
        <dbReference type="ChEBI" id="CHEBI:15378"/>
        <dbReference type="ChEBI" id="CHEBI:15740"/>
        <dbReference type="ChEBI" id="CHEBI:58121"/>
        <dbReference type="ChEBI" id="CHEBI:58830"/>
        <dbReference type="EC" id="4.1.99.12"/>
    </reaction>
</comment>
<comment type="pathway">
    <text evidence="4 14">Cofactor biosynthesis; riboflavin biosynthesis; 2-hydroxy-3-oxobutyl phosphate from D-ribulose 5-phosphate: step 1/1.</text>
</comment>
<evidence type="ECO:0000256" key="1">
    <source>
        <dbReference type="ARBA" id="ARBA00000141"/>
    </source>
</evidence>
<accession>A0A840RMT3</accession>
<evidence type="ECO:0000256" key="13">
    <source>
        <dbReference type="ARBA" id="ARBA00023239"/>
    </source>
</evidence>
<feature type="binding site" evidence="14">
    <location>
        <begin position="142"/>
        <end position="146"/>
    </location>
    <ligand>
        <name>D-ribulose 5-phosphate</name>
        <dbReference type="ChEBI" id="CHEBI:58121"/>
    </ligand>
</feature>
<dbReference type="NCBIfam" id="NF010626">
    <property type="entry name" value="PRK14019.1"/>
    <property type="match status" value="1"/>
</dbReference>
<keyword evidence="12 14" id="KW-0464">Manganese</keyword>
<evidence type="ECO:0000259" key="15">
    <source>
        <dbReference type="Pfam" id="PF00925"/>
    </source>
</evidence>
<dbReference type="HAMAP" id="MF_00180">
    <property type="entry name" value="RibB"/>
    <property type="match status" value="1"/>
</dbReference>
<evidence type="ECO:0000256" key="7">
    <source>
        <dbReference type="ARBA" id="ARBA00012153"/>
    </source>
</evidence>
<evidence type="ECO:0000256" key="2">
    <source>
        <dbReference type="ARBA" id="ARBA00001936"/>
    </source>
</evidence>
<evidence type="ECO:0000256" key="5">
    <source>
        <dbReference type="ARBA" id="ARBA00005520"/>
    </source>
</evidence>
<dbReference type="NCBIfam" id="TIGR00506">
    <property type="entry name" value="ribB"/>
    <property type="match status" value="1"/>
</dbReference>
<dbReference type="Pfam" id="PF00925">
    <property type="entry name" value="GTP_cyclohydro2"/>
    <property type="match status" value="1"/>
</dbReference>
<dbReference type="InterPro" id="IPR032677">
    <property type="entry name" value="GTP_cyclohydro_II"/>
</dbReference>
<dbReference type="SUPFAM" id="SSF55821">
    <property type="entry name" value="YrdC/RibB"/>
    <property type="match status" value="1"/>
</dbReference>
<dbReference type="Proteomes" id="UP000571084">
    <property type="component" value="Unassembled WGS sequence"/>
</dbReference>
<proteinExistence type="inferred from homology"/>